<comment type="caution">
    <text evidence="1">The sequence shown here is derived from an EMBL/GenBank/DDBJ whole genome shotgun (WGS) entry which is preliminary data.</text>
</comment>
<dbReference type="Proteomes" id="UP000016801">
    <property type="component" value="Unassembled WGS sequence"/>
</dbReference>
<proteinExistence type="predicted"/>
<dbReference type="AlphaFoldDB" id="M1VZB6"/>
<dbReference type="EMBL" id="CAGA01000117">
    <property type="protein sequence ID" value="CCE34797.1"/>
    <property type="molecule type" value="Genomic_DNA"/>
</dbReference>
<reference evidence="1 2" key="1">
    <citation type="journal article" date="2013" name="PLoS Genet.">
        <title>Plant-symbiotic fungi as chemical engineers: Multi-genome analysis of the Clavicipitaceae reveals dynamics of alkaloid loci.</title>
        <authorList>
            <person name="Schardl C.L."/>
            <person name="Young C.A."/>
            <person name="Hesse U."/>
            <person name="Amyotte S.G."/>
            <person name="Andreeva K."/>
            <person name="Calie P.J."/>
            <person name="Fleetwood D.J."/>
            <person name="Haws D.C."/>
            <person name="Moore N."/>
            <person name="Oeser B."/>
            <person name="Panaccione D.G."/>
            <person name="Schweri K.K."/>
            <person name="Voisey C.R."/>
            <person name="Farman M.L."/>
            <person name="Jaromczyk J.W."/>
            <person name="Roe B.A."/>
            <person name="O'Sullivan D.M."/>
            <person name="Scott B."/>
            <person name="Tudzynski P."/>
            <person name="An Z."/>
            <person name="Arnaoudova E.G."/>
            <person name="Bullock C.T."/>
            <person name="Charlton N.D."/>
            <person name="Chen L."/>
            <person name="Cox M."/>
            <person name="Dinkins R.D."/>
            <person name="Florea S."/>
            <person name="Glenn A.E."/>
            <person name="Gordon A."/>
            <person name="Gueldener U."/>
            <person name="Harris D.R."/>
            <person name="Hollin W."/>
            <person name="Jaromczyk J."/>
            <person name="Johnson R.D."/>
            <person name="Khan A.K."/>
            <person name="Leistner E."/>
            <person name="Leuchtmann A."/>
            <person name="Li C."/>
            <person name="Liu J."/>
            <person name="Liu J."/>
            <person name="Liu M."/>
            <person name="Mace W."/>
            <person name="Machado C."/>
            <person name="Nagabhyru P."/>
            <person name="Pan J."/>
            <person name="Schmid J."/>
            <person name="Sugawara K."/>
            <person name="Steiner U."/>
            <person name="Takach J.E."/>
            <person name="Tanaka E."/>
            <person name="Webb J.S."/>
            <person name="Wilson E.V."/>
            <person name="Wiseman J.L."/>
            <person name="Yoshida R."/>
            <person name="Zeng Z."/>
        </authorList>
    </citation>
    <scope>NUCLEOTIDE SEQUENCE [LARGE SCALE GENOMIC DNA]</scope>
    <source>
        <strain evidence="1 2">20.1</strain>
    </source>
</reference>
<accession>M1VZB6</accession>
<dbReference type="HOGENOM" id="CLU_3399344_0_0_1"/>
<name>M1VZB6_CLAP2</name>
<protein>
    <submittedName>
        <fullName evidence="1">Uncharacterized protein</fullName>
    </submittedName>
</protein>
<evidence type="ECO:0000313" key="1">
    <source>
        <dbReference type="EMBL" id="CCE34797.1"/>
    </source>
</evidence>
<gene>
    <name evidence="1" type="ORF">CPUR_08733</name>
</gene>
<dbReference type="VEuPathDB" id="FungiDB:CPUR_08733"/>
<keyword evidence="2" id="KW-1185">Reference proteome</keyword>
<sequence length="31" mass="3319">MVGRPGASLALLTTHFGFGALGRRGQYRATR</sequence>
<organism evidence="1 2">
    <name type="scientific">Claviceps purpurea (strain 20.1)</name>
    <name type="common">Ergot fungus</name>
    <name type="synonym">Sphacelia segetum</name>
    <dbReference type="NCBI Taxonomy" id="1111077"/>
    <lineage>
        <taxon>Eukaryota</taxon>
        <taxon>Fungi</taxon>
        <taxon>Dikarya</taxon>
        <taxon>Ascomycota</taxon>
        <taxon>Pezizomycotina</taxon>
        <taxon>Sordariomycetes</taxon>
        <taxon>Hypocreomycetidae</taxon>
        <taxon>Hypocreales</taxon>
        <taxon>Clavicipitaceae</taxon>
        <taxon>Claviceps</taxon>
    </lineage>
</organism>
<evidence type="ECO:0000313" key="2">
    <source>
        <dbReference type="Proteomes" id="UP000016801"/>
    </source>
</evidence>